<gene>
    <name evidence="1" type="ORF">S01H1_82921</name>
</gene>
<organism evidence="1">
    <name type="scientific">marine sediment metagenome</name>
    <dbReference type="NCBI Taxonomy" id="412755"/>
    <lineage>
        <taxon>unclassified sequences</taxon>
        <taxon>metagenomes</taxon>
        <taxon>ecological metagenomes</taxon>
    </lineage>
</organism>
<sequence length="48" mass="5413">MGLTMHVTIGYNASSPGGRLPGALTTDTLNWRASSWLKPLYRKFKDFR</sequence>
<dbReference type="EMBL" id="BARS01056276">
    <property type="protein sequence ID" value="GAG42228.1"/>
    <property type="molecule type" value="Genomic_DNA"/>
</dbReference>
<feature type="non-terminal residue" evidence="1">
    <location>
        <position position="48"/>
    </location>
</feature>
<protein>
    <submittedName>
        <fullName evidence="1">Uncharacterized protein</fullName>
    </submittedName>
</protein>
<dbReference type="AlphaFoldDB" id="X0Y0A2"/>
<proteinExistence type="predicted"/>
<reference evidence="1" key="1">
    <citation type="journal article" date="2014" name="Front. Microbiol.">
        <title>High frequency of phylogenetically diverse reductive dehalogenase-homologous genes in deep subseafloor sedimentary metagenomes.</title>
        <authorList>
            <person name="Kawai M."/>
            <person name="Futagami T."/>
            <person name="Toyoda A."/>
            <person name="Takaki Y."/>
            <person name="Nishi S."/>
            <person name="Hori S."/>
            <person name="Arai W."/>
            <person name="Tsubouchi T."/>
            <person name="Morono Y."/>
            <person name="Uchiyama I."/>
            <person name="Ito T."/>
            <person name="Fujiyama A."/>
            <person name="Inagaki F."/>
            <person name="Takami H."/>
        </authorList>
    </citation>
    <scope>NUCLEOTIDE SEQUENCE</scope>
    <source>
        <strain evidence="1">Expedition CK06-06</strain>
    </source>
</reference>
<comment type="caution">
    <text evidence="1">The sequence shown here is derived from an EMBL/GenBank/DDBJ whole genome shotgun (WGS) entry which is preliminary data.</text>
</comment>
<evidence type="ECO:0000313" key="1">
    <source>
        <dbReference type="EMBL" id="GAG42228.1"/>
    </source>
</evidence>
<name>X0Y0A2_9ZZZZ</name>
<accession>X0Y0A2</accession>